<dbReference type="InterPro" id="IPR036942">
    <property type="entry name" value="Beta-barrel_TonB_sf"/>
</dbReference>
<evidence type="ECO:0000256" key="4">
    <source>
        <dbReference type="ARBA" id="ARBA00022692"/>
    </source>
</evidence>
<dbReference type="NCBIfam" id="TIGR04056">
    <property type="entry name" value="OMP_RagA_SusC"/>
    <property type="match status" value="1"/>
</dbReference>
<dbReference type="SUPFAM" id="SSF49464">
    <property type="entry name" value="Carboxypeptidase regulatory domain-like"/>
    <property type="match status" value="1"/>
</dbReference>
<keyword evidence="6 7" id="KW-0998">Cell outer membrane</keyword>
<dbReference type="InterPro" id="IPR039426">
    <property type="entry name" value="TonB-dep_rcpt-like"/>
</dbReference>
<feature type="domain" description="TonB-dependent receptor plug" evidence="9">
    <location>
        <begin position="114"/>
        <end position="237"/>
    </location>
</feature>
<keyword evidence="5 7" id="KW-0472">Membrane</keyword>
<dbReference type="EMBL" id="FNGS01000003">
    <property type="protein sequence ID" value="SDL73685.1"/>
    <property type="molecule type" value="Genomic_DNA"/>
</dbReference>
<dbReference type="InterPro" id="IPR008969">
    <property type="entry name" value="CarboxyPept-like_regulatory"/>
</dbReference>
<keyword evidence="3 7" id="KW-1134">Transmembrane beta strand</keyword>
<dbReference type="AlphaFoldDB" id="A0A1G9MJ50"/>
<organism evidence="10 11">
    <name type="scientific">Siphonobacter aquaeclarae</name>
    <dbReference type="NCBI Taxonomy" id="563176"/>
    <lineage>
        <taxon>Bacteria</taxon>
        <taxon>Pseudomonadati</taxon>
        <taxon>Bacteroidota</taxon>
        <taxon>Cytophagia</taxon>
        <taxon>Cytophagales</taxon>
        <taxon>Cytophagaceae</taxon>
        <taxon>Siphonobacter</taxon>
    </lineage>
</organism>
<dbReference type="GO" id="GO:0009279">
    <property type="term" value="C:cell outer membrane"/>
    <property type="evidence" value="ECO:0007669"/>
    <property type="project" value="UniProtKB-SubCell"/>
</dbReference>
<keyword evidence="4 7" id="KW-0812">Transmembrane</keyword>
<dbReference type="Gene3D" id="2.170.130.10">
    <property type="entry name" value="TonB-dependent receptor, plug domain"/>
    <property type="match status" value="1"/>
</dbReference>
<proteinExistence type="inferred from homology"/>
<dbReference type="InterPro" id="IPR012910">
    <property type="entry name" value="Plug_dom"/>
</dbReference>
<dbReference type="STRING" id="563176.SAMN04488090_1606"/>
<evidence type="ECO:0000256" key="5">
    <source>
        <dbReference type="ARBA" id="ARBA00023136"/>
    </source>
</evidence>
<dbReference type="Pfam" id="PF13715">
    <property type="entry name" value="CarbopepD_reg_2"/>
    <property type="match status" value="1"/>
</dbReference>
<evidence type="ECO:0000256" key="2">
    <source>
        <dbReference type="ARBA" id="ARBA00022448"/>
    </source>
</evidence>
<feature type="chain" id="PRO_5011489921" evidence="8">
    <location>
        <begin position="21"/>
        <end position="1050"/>
    </location>
</feature>
<dbReference type="InterPro" id="IPR023997">
    <property type="entry name" value="TonB-dep_OMP_SusC/RagA_CS"/>
</dbReference>
<evidence type="ECO:0000256" key="7">
    <source>
        <dbReference type="PROSITE-ProRule" id="PRU01360"/>
    </source>
</evidence>
<dbReference type="SUPFAM" id="SSF56935">
    <property type="entry name" value="Porins"/>
    <property type="match status" value="1"/>
</dbReference>
<dbReference type="Pfam" id="PF07715">
    <property type="entry name" value="Plug"/>
    <property type="match status" value="1"/>
</dbReference>
<comment type="similarity">
    <text evidence="7">Belongs to the TonB-dependent receptor family.</text>
</comment>
<evidence type="ECO:0000256" key="8">
    <source>
        <dbReference type="SAM" id="SignalP"/>
    </source>
</evidence>
<keyword evidence="11" id="KW-1185">Reference proteome</keyword>
<reference evidence="10 11" key="1">
    <citation type="submission" date="2016-10" db="EMBL/GenBank/DDBJ databases">
        <authorList>
            <person name="de Groot N.N."/>
        </authorList>
    </citation>
    <scope>NUCLEOTIDE SEQUENCE [LARGE SCALE GENOMIC DNA]</scope>
    <source>
        <strain evidence="10 11">DSM 21668</strain>
    </source>
</reference>
<dbReference type="PROSITE" id="PS52016">
    <property type="entry name" value="TONB_DEPENDENT_REC_3"/>
    <property type="match status" value="1"/>
</dbReference>
<dbReference type="Gene3D" id="2.40.170.20">
    <property type="entry name" value="TonB-dependent receptor, beta-barrel domain"/>
    <property type="match status" value="1"/>
</dbReference>
<dbReference type="Gene3D" id="2.60.40.1120">
    <property type="entry name" value="Carboxypeptidase-like, regulatory domain"/>
    <property type="match status" value="1"/>
</dbReference>
<dbReference type="RefSeq" id="WP_093200162.1">
    <property type="nucleotide sequence ID" value="NZ_FNGS01000003.1"/>
</dbReference>
<evidence type="ECO:0000313" key="11">
    <source>
        <dbReference type="Proteomes" id="UP000198901"/>
    </source>
</evidence>
<accession>A0A1G9MJ50</accession>
<keyword evidence="8" id="KW-0732">Signal</keyword>
<keyword evidence="2 7" id="KW-0813">Transport</keyword>
<dbReference type="InterPro" id="IPR037066">
    <property type="entry name" value="Plug_dom_sf"/>
</dbReference>
<gene>
    <name evidence="10" type="ORF">SAMN04488090_1606</name>
</gene>
<evidence type="ECO:0000256" key="6">
    <source>
        <dbReference type="ARBA" id="ARBA00023237"/>
    </source>
</evidence>
<dbReference type="Proteomes" id="UP000198901">
    <property type="component" value="Unassembled WGS sequence"/>
</dbReference>
<comment type="subcellular location">
    <subcellularLocation>
        <location evidence="1 7">Cell outer membrane</location>
        <topology evidence="1 7">Multi-pass membrane protein</topology>
    </subcellularLocation>
</comment>
<sequence length="1050" mass="113783">MKRILFFSFLLLLFGWTAQAQDRILTGIVKAEDGTTLPGVSIQIKGTSRGASTDSEGKFQIALPSSQVSLVFSFVGFESQTIAVGNQTSLTVTLKTDIGQLSEVVVTGYGVKQVKDLTGAISRINGSALASLPTSSFDKALAGKTAGVQVSSAGGLLGDGVAIRIRGINSISNSSLPLIVIDGVPSNTRENLNVFNSGNGTRFNPLALVNPNDIESLEVLKDAGAAVLYGSRAANGVILITTKKGKKGSSRISVDSKISWTQPSRYLKLLNGDEFNAIQNEKSTNRFGAASPNAIIAKDSDVDGDGKPDRVNWLDQIYRTGFSHDNSVSMSGGSDKATYYGSVRYSDQQGIANGNRLRTGSVRLNVDVTPKKWIKSGIQFSYNKAFNNGLLSDNYLAGITVAGLNALPTISPYNSTGGYNLTGTGLLGLGNNLTAVNGASSVQNNIYNPVAVVALQRNDNTAQNLVGNAYIDIKPIPSLTLTSKFGIDYLTNFEDQYSDPTIGGLGKSYNGLVQDNYLWRNLWTWQNYANFDHNFGNDHRVSAGVGVELQYTREQQIYTGGSNFADPFYKNILDGLYTSESGGTPLVLTGGDLISNGLRGFFGRLAYIYKDKYTIEGLYRSDEYSGFGTNSRVGKFPSVSAGWTISEEDFLKGQTHWLNYLKLRGSYGIVGNSRGIGSYAARTLYGGGQYAILNGFGLSQAGNPNLRWEASKKTNVALEARFLDDRIGLTAEYFYNNITDMVLAAPVLHTVGIPSSSITTNIGSMYNRGLEFTVNGSIIRTKDLNWNVTVNFTSLKNRVTQLTADGSDIISGTITRASVGRVLGVYNTLRWAGVDPATGNPSWLDKNGVRKFLDYSTSKWYTSDGAATTAIGGNDQVYIEGKSGLPTMYGGLTSNLTYKGFDFGFTFNYVGGFYIYNTTRSGMLGNYLNNNVAEIKERWTTPGQVTDVPRLWFANNTANQFSTRFLEKGDFLRLQDITLGYDLKRLLGEKVGVERIRLYGQVYNAFVLTKYKGADPEINSNRNNSNIAVGIDNRAVPQPRSFTLGLSVAF</sequence>
<name>A0A1G9MJ50_9BACT</name>
<dbReference type="OrthoDB" id="9768177at2"/>
<evidence type="ECO:0000256" key="1">
    <source>
        <dbReference type="ARBA" id="ARBA00004571"/>
    </source>
</evidence>
<protein>
    <submittedName>
        <fullName evidence="10">TonB-linked outer membrane protein, SusC/RagA family</fullName>
    </submittedName>
</protein>
<feature type="signal peptide" evidence="8">
    <location>
        <begin position="1"/>
        <end position="20"/>
    </location>
</feature>
<dbReference type="InterPro" id="IPR023996">
    <property type="entry name" value="TonB-dep_OMP_SusC/RagA"/>
</dbReference>
<dbReference type="NCBIfam" id="TIGR04057">
    <property type="entry name" value="SusC_RagA_signa"/>
    <property type="match status" value="1"/>
</dbReference>
<evidence type="ECO:0000313" key="10">
    <source>
        <dbReference type="EMBL" id="SDL73685.1"/>
    </source>
</evidence>
<evidence type="ECO:0000256" key="3">
    <source>
        <dbReference type="ARBA" id="ARBA00022452"/>
    </source>
</evidence>
<evidence type="ECO:0000259" key="9">
    <source>
        <dbReference type="Pfam" id="PF07715"/>
    </source>
</evidence>